<gene>
    <name evidence="2" type="ORF">ZHD862_LOCUS34977</name>
</gene>
<dbReference type="InterPro" id="IPR013083">
    <property type="entry name" value="Znf_RING/FYVE/PHD"/>
</dbReference>
<evidence type="ECO:0000313" key="2">
    <source>
        <dbReference type="EMBL" id="CAF1444475.1"/>
    </source>
</evidence>
<feature type="compositionally biased region" description="Pro residues" evidence="1">
    <location>
        <begin position="96"/>
        <end position="132"/>
    </location>
</feature>
<sequence length="229" mass="26366">MPNERQTREPMLFPCEFCRTNWRRGLLHQHQLACPRNPTNRRTLHRHTNTQHRRPPSPPPPLPSRIPRPPRILRPPPQPSRIPRPPHLPPRILRPSPQPSRIPRPPHLPPRILRPPPLPPRILRPPLIPPGPSHCQSENSVVSTTALMPDALQCPITSDIFQDPVLAEDGHTKSTFYDILNGSISMRDYSAKIRIDNEKQSTTLHSIEKCRTMVLQDSDIWIIDRLYTA</sequence>
<comment type="caution">
    <text evidence="2">The sequence shown here is derived from an EMBL/GenBank/DDBJ whole genome shotgun (WGS) entry which is preliminary data.</text>
</comment>
<proteinExistence type="predicted"/>
<reference evidence="2" key="1">
    <citation type="submission" date="2021-02" db="EMBL/GenBank/DDBJ databases">
        <authorList>
            <person name="Nowell W R."/>
        </authorList>
    </citation>
    <scope>NUCLEOTIDE SEQUENCE</scope>
</reference>
<feature type="compositionally biased region" description="Pro residues" evidence="1">
    <location>
        <begin position="56"/>
        <end position="89"/>
    </location>
</feature>
<organism evidence="2 3">
    <name type="scientific">Rotaria sordida</name>
    <dbReference type="NCBI Taxonomy" id="392033"/>
    <lineage>
        <taxon>Eukaryota</taxon>
        <taxon>Metazoa</taxon>
        <taxon>Spiralia</taxon>
        <taxon>Gnathifera</taxon>
        <taxon>Rotifera</taxon>
        <taxon>Eurotatoria</taxon>
        <taxon>Bdelloidea</taxon>
        <taxon>Philodinida</taxon>
        <taxon>Philodinidae</taxon>
        <taxon>Rotaria</taxon>
    </lineage>
</organism>
<evidence type="ECO:0000256" key="1">
    <source>
        <dbReference type="SAM" id="MobiDB-lite"/>
    </source>
</evidence>
<dbReference type="Proteomes" id="UP000663864">
    <property type="component" value="Unassembled WGS sequence"/>
</dbReference>
<feature type="region of interest" description="Disordered" evidence="1">
    <location>
        <begin position="33"/>
        <end position="137"/>
    </location>
</feature>
<evidence type="ECO:0000313" key="3">
    <source>
        <dbReference type="Proteomes" id="UP000663864"/>
    </source>
</evidence>
<dbReference type="AlphaFoldDB" id="A0A815P5B4"/>
<protein>
    <submittedName>
        <fullName evidence="2">Uncharacterized protein</fullName>
    </submittedName>
</protein>
<feature type="compositionally biased region" description="Basic residues" evidence="1">
    <location>
        <begin position="42"/>
        <end position="55"/>
    </location>
</feature>
<accession>A0A815P5B4</accession>
<dbReference type="EMBL" id="CAJNOT010004763">
    <property type="protein sequence ID" value="CAF1444475.1"/>
    <property type="molecule type" value="Genomic_DNA"/>
</dbReference>
<name>A0A815P5B4_9BILA</name>
<dbReference type="SUPFAM" id="SSF57850">
    <property type="entry name" value="RING/U-box"/>
    <property type="match status" value="1"/>
</dbReference>
<dbReference type="Gene3D" id="3.30.40.10">
    <property type="entry name" value="Zinc/RING finger domain, C3HC4 (zinc finger)"/>
    <property type="match status" value="1"/>
</dbReference>